<dbReference type="AlphaFoldDB" id="A0A841FK95"/>
<name>A0A841FK95_9ACTN</name>
<accession>A0A841FK95</accession>
<dbReference type="Proteomes" id="UP000548476">
    <property type="component" value="Unassembled WGS sequence"/>
</dbReference>
<reference evidence="1 2" key="1">
    <citation type="submission" date="2020-08" db="EMBL/GenBank/DDBJ databases">
        <title>Genomic Encyclopedia of Type Strains, Phase IV (KMG-IV): sequencing the most valuable type-strain genomes for metagenomic binning, comparative biology and taxonomic classification.</title>
        <authorList>
            <person name="Goeker M."/>
        </authorList>
    </citation>
    <scope>NUCLEOTIDE SEQUENCE [LARGE SCALE GENOMIC DNA]</scope>
    <source>
        <strain evidence="1 2">YIM 65646</strain>
    </source>
</reference>
<dbReference type="EMBL" id="JACHGT010000013">
    <property type="protein sequence ID" value="MBB6037751.1"/>
    <property type="molecule type" value="Genomic_DNA"/>
</dbReference>
<gene>
    <name evidence="1" type="ORF">HNR73_005629</name>
</gene>
<proteinExistence type="predicted"/>
<comment type="caution">
    <text evidence="1">The sequence shown here is derived from an EMBL/GenBank/DDBJ whole genome shotgun (WGS) entry which is preliminary data.</text>
</comment>
<sequence>MTTTPPRDRLDPNVERLGLLLRAALTYAAANPNLGPEATYCRLDHPAQLRSRGRRALAYHGHDPVLPDWAEALMNAIVRSHPTRKNPPMNPDTTCSNVLRDSRDEALLELVTELASYLDQRTRARLHAARGLTKTSSEHGNAAEEHHQRATALLTSMLPASTRNGESP</sequence>
<protein>
    <submittedName>
        <fullName evidence="1">Uncharacterized protein</fullName>
    </submittedName>
</protein>
<evidence type="ECO:0000313" key="2">
    <source>
        <dbReference type="Proteomes" id="UP000548476"/>
    </source>
</evidence>
<keyword evidence="2" id="KW-1185">Reference proteome</keyword>
<dbReference type="RefSeq" id="WP_184790560.1">
    <property type="nucleotide sequence ID" value="NZ_BONT01000054.1"/>
</dbReference>
<evidence type="ECO:0000313" key="1">
    <source>
        <dbReference type="EMBL" id="MBB6037751.1"/>
    </source>
</evidence>
<organism evidence="1 2">
    <name type="scientific">Phytomonospora endophytica</name>
    <dbReference type="NCBI Taxonomy" id="714109"/>
    <lineage>
        <taxon>Bacteria</taxon>
        <taxon>Bacillati</taxon>
        <taxon>Actinomycetota</taxon>
        <taxon>Actinomycetes</taxon>
        <taxon>Micromonosporales</taxon>
        <taxon>Micromonosporaceae</taxon>
        <taxon>Phytomonospora</taxon>
    </lineage>
</organism>